<evidence type="ECO:0000313" key="3">
    <source>
        <dbReference type="EMBL" id="MFC4310703.1"/>
    </source>
</evidence>
<reference evidence="4" key="1">
    <citation type="journal article" date="2019" name="Int. J. Syst. Evol. Microbiol.">
        <title>The Global Catalogue of Microorganisms (GCM) 10K type strain sequencing project: providing services to taxonomists for standard genome sequencing and annotation.</title>
        <authorList>
            <consortium name="The Broad Institute Genomics Platform"/>
            <consortium name="The Broad Institute Genome Sequencing Center for Infectious Disease"/>
            <person name="Wu L."/>
            <person name="Ma J."/>
        </authorList>
    </citation>
    <scope>NUCLEOTIDE SEQUENCE [LARGE SCALE GENOMIC DNA]</scope>
    <source>
        <strain evidence="4">CGMCC 1.10759</strain>
    </source>
</reference>
<evidence type="ECO:0000256" key="1">
    <source>
        <dbReference type="SAM" id="Phobius"/>
    </source>
</evidence>
<feature type="transmembrane region" description="Helical" evidence="1">
    <location>
        <begin position="73"/>
        <end position="93"/>
    </location>
</feature>
<proteinExistence type="predicted"/>
<protein>
    <submittedName>
        <fullName evidence="3">DUF6249 domain-containing protein</fullName>
    </submittedName>
</protein>
<accession>A0ABV8SVT2</accession>
<evidence type="ECO:0000259" key="2">
    <source>
        <dbReference type="Pfam" id="PF19762"/>
    </source>
</evidence>
<sequence length="150" mass="16789">MLSDLVPIFGIIFAVGLPLSIPIVYIALNYRKRKRLMELSHAERMAAIERGMEVPPLPLELIDGQSRRRRSSLLPGLVWFFIGLAMVAGSMSIGDELPVVFGLVPLGIGLAYLIYYGIEGRHVEARQLEQELRERAERNGRYSQQGPATL</sequence>
<dbReference type="InterPro" id="IPR046216">
    <property type="entry name" value="DUF6249"/>
</dbReference>
<gene>
    <name evidence="3" type="ORF">ACFPN2_16540</name>
</gene>
<comment type="caution">
    <text evidence="3">The sequence shown here is derived from an EMBL/GenBank/DDBJ whole genome shotgun (WGS) entry which is preliminary data.</text>
</comment>
<keyword evidence="1" id="KW-0812">Transmembrane</keyword>
<dbReference type="Pfam" id="PF19762">
    <property type="entry name" value="DUF6249"/>
    <property type="match status" value="1"/>
</dbReference>
<dbReference type="Proteomes" id="UP001595904">
    <property type="component" value="Unassembled WGS sequence"/>
</dbReference>
<feature type="transmembrane region" description="Helical" evidence="1">
    <location>
        <begin position="6"/>
        <end position="28"/>
    </location>
</feature>
<feature type="domain" description="DUF6249" evidence="2">
    <location>
        <begin position="8"/>
        <end position="119"/>
    </location>
</feature>
<name>A0ABV8SVT2_9GAMM</name>
<keyword evidence="1" id="KW-0472">Membrane</keyword>
<dbReference type="EMBL" id="JBHSDU010000003">
    <property type="protein sequence ID" value="MFC4310703.1"/>
    <property type="molecule type" value="Genomic_DNA"/>
</dbReference>
<dbReference type="RefSeq" id="WP_380598411.1">
    <property type="nucleotide sequence ID" value="NZ_JBHSDU010000003.1"/>
</dbReference>
<evidence type="ECO:0000313" key="4">
    <source>
        <dbReference type="Proteomes" id="UP001595904"/>
    </source>
</evidence>
<keyword evidence="1" id="KW-1133">Transmembrane helix</keyword>
<organism evidence="3 4">
    <name type="scientific">Steroidobacter flavus</name>
    <dbReference type="NCBI Taxonomy" id="1842136"/>
    <lineage>
        <taxon>Bacteria</taxon>
        <taxon>Pseudomonadati</taxon>
        <taxon>Pseudomonadota</taxon>
        <taxon>Gammaproteobacteria</taxon>
        <taxon>Steroidobacterales</taxon>
        <taxon>Steroidobacteraceae</taxon>
        <taxon>Steroidobacter</taxon>
    </lineage>
</organism>
<keyword evidence="4" id="KW-1185">Reference proteome</keyword>
<feature type="transmembrane region" description="Helical" evidence="1">
    <location>
        <begin position="99"/>
        <end position="118"/>
    </location>
</feature>